<dbReference type="EMBL" id="JABELX010000028">
    <property type="protein sequence ID" value="NNH75797.1"/>
    <property type="molecule type" value="Genomic_DNA"/>
</dbReference>
<feature type="domain" description="VOC" evidence="1">
    <location>
        <begin position="137"/>
        <end position="255"/>
    </location>
</feature>
<dbReference type="InterPro" id="IPR041581">
    <property type="entry name" value="Glyoxalase_6"/>
</dbReference>
<evidence type="ECO:0000313" key="3">
    <source>
        <dbReference type="Proteomes" id="UP000586827"/>
    </source>
</evidence>
<dbReference type="AlphaFoldDB" id="A0A849CGJ9"/>
<accession>A0A849CGJ9</accession>
<dbReference type="InterPro" id="IPR037523">
    <property type="entry name" value="VOC_core"/>
</dbReference>
<dbReference type="InterPro" id="IPR029068">
    <property type="entry name" value="Glyas_Bleomycin-R_OHBP_Dase"/>
</dbReference>
<dbReference type="InterPro" id="IPR052164">
    <property type="entry name" value="Anthracycline_SecMetBiosynth"/>
</dbReference>
<organism evidence="2 3">
    <name type="scientific">Nocardia uniformis</name>
    <dbReference type="NCBI Taxonomy" id="53432"/>
    <lineage>
        <taxon>Bacteria</taxon>
        <taxon>Bacillati</taxon>
        <taxon>Actinomycetota</taxon>
        <taxon>Actinomycetes</taxon>
        <taxon>Mycobacteriales</taxon>
        <taxon>Nocardiaceae</taxon>
        <taxon>Nocardia</taxon>
    </lineage>
</organism>
<dbReference type="PROSITE" id="PS51819">
    <property type="entry name" value="VOC"/>
    <property type="match status" value="2"/>
</dbReference>
<name>A0A849CGJ9_9NOCA</name>
<keyword evidence="3" id="KW-1185">Reference proteome</keyword>
<dbReference type="PANTHER" id="PTHR33993">
    <property type="entry name" value="GLYOXALASE-RELATED"/>
    <property type="match status" value="1"/>
</dbReference>
<dbReference type="Gene3D" id="3.10.180.10">
    <property type="entry name" value="2,3-Dihydroxybiphenyl 1,2-Dioxygenase, domain 1"/>
    <property type="match status" value="2"/>
</dbReference>
<dbReference type="Pfam" id="PF00903">
    <property type="entry name" value="Glyoxalase"/>
    <property type="match status" value="1"/>
</dbReference>
<protein>
    <recommendedName>
        <fullName evidence="1">VOC domain-containing protein</fullName>
    </recommendedName>
</protein>
<gene>
    <name evidence="2" type="ORF">HLB23_39110</name>
</gene>
<dbReference type="InterPro" id="IPR004360">
    <property type="entry name" value="Glyas_Fos-R_dOase_dom"/>
</dbReference>
<dbReference type="Proteomes" id="UP000586827">
    <property type="component" value="Unassembled WGS sequence"/>
</dbReference>
<sequence>MPFAPGVPCWFDVTAPDIPATADFYRGLFDWTAENTGPDSGHYTVLKQDGAQVAGIASTTNPDGSTKPAVWLPYFAVENAPATAAAAQGAGATVFVEPTDVFGQLEFGILADPDGAAYGICHLKSHPGTERWGAVGNPCWVEYSATGAPADSMAHYAKVLGWTYRNAAWETATVNPYQALSVGAGDEFGGAHTAQPGEPAPFWAMTIHVTDADETAARAVRLGGSVVQEPQDLPGPSRVGVLADPAGATFGVMAFGG</sequence>
<dbReference type="SUPFAM" id="SSF54593">
    <property type="entry name" value="Glyoxalase/Bleomycin resistance protein/Dihydroxybiphenyl dioxygenase"/>
    <property type="match status" value="2"/>
</dbReference>
<dbReference type="RefSeq" id="WP_067529103.1">
    <property type="nucleotide sequence ID" value="NZ_JABELX010000028.1"/>
</dbReference>
<comment type="caution">
    <text evidence="2">The sequence shown here is derived from an EMBL/GenBank/DDBJ whole genome shotgun (WGS) entry which is preliminary data.</text>
</comment>
<dbReference type="Pfam" id="PF18029">
    <property type="entry name" value="Glyoxalase_6"/>
    <property type="match status" value="1"/>
</dbReference>
<dbReference type="PANTHER" id="PTHR33993:SF10">
    <property type="entry name" value="CONSERVED PROTEIN"/>
    <property type="match status" value="1"/>
</dbReference>
<proteinExistence type="predicted"/>
<reference evidence="2 3" key="1">
    <citation type="submission" date="2020-05" db="EMBL/GenBank/DDBJ databases">
        <title>MicrobeNet Type strains.</title>
        <authorList>
            <person name="Nicholson A.C."/>
        </authorList>
    </citation>
    <scope>NUCLEOTIDE SEQUENCE [LARGE SCALE GENOMIC DNA]</scope>
    <source>
        <strain evidence="2 3">JCM 3224</strain>
    </source>
</reference>
<feature type="domain" description="VOC" evidence="1">
    <location>
        <begin position="7"/>
        <end position="123"/>
    </location>
</feature>
<evidence type="ECO:0000259" key="1">
    <source>
        <dbReference type="PROSITE" id="PS51819"/>
    </source>
</evidence>
<evidence type="ECO:0000313" key="2">
    <source>
        <dbReference type="EMBL" id="NNH75797.1"/>
    </source>
</evidence>